<evidence type="ECO:0000256" key="3">
    <source>
        <dbReference type="ARBA" id="ARBA00022448"/>
    </source>
</evidence>
<dbReference type="EMBL" id="WVIC01000056">
    <property type="protein sequence ID" value="NCJ08541.1"/>
    <property type="molecule type" value="Genomic_DNA"/>
</dbReference>
<evidence type="ECO:0000256" key="2">
    <source>
        <dbReference type="ARBA" id="ARBA00005695"/>
    </source>
</evidence>
<evidence type="ECO:0000313" key="6">
    <source>
        <dbReference type="EMBL" id="NCJ08541.1"/>
    </source>
</evidence>
<dbReference type="AlphaFoldDB" id="A0A8K2A8X9"/>
<evidence type="ECO:0000256" key="4">
    <source>
        <dbReference type="ARBA" id="ARBA00022729"/>
    </source>
</evidence>
<evidence type="ECO:0000259" key="5">
    <source>
        <dbReference type="Pfam" id="PF00496"/>
    </source>
</evidence>
<protein>
    <submittedName>
        <fullName evidence="6">Peptide ABC transporter substrate-binding protein</fullName>
    </submittedName>
</protein>
<dbReference type="GO" id="GO:0030313">
    <property type="term" value="C:cell envelope"/>
    <property type="evidence" value="ECO:0007669"/>
    <property type="project" value="UniProtKB-SubCell"/>
</dbReference>
<keyword evidence="4" id="KW-0732">Signal</keyword>
<dbReference type="PIRSF" id="PIRSF002741">
    <property type="entry name" value="MppA"/>
    <property type="match status" value="1"/>
</dbReference>
<keyword evidence="3" id="KW-0813">Transport</keyword>
<evidence type="ECO:0000313" key="7">
    <source>
        <dbReference type="Proteomes" id="UP000607397"/>
    </source>
</evidence>
<comment type="similarity">
    <text evidence="2">Belongs to the bacterial solute-binding protein 5 family.</text>
</comment>
<dbReference type="SUPFAM" id="SSF53850">
    <property type="entry name" value="Periplasmic binding protein-like II"/>
    <property type="match status" value="1"/>
</dbReference>
<gene>
    <name evidence="6" type="ORF">GS597_18910</name>
</gene>
<organism evidence="6 7">
    <name type="scientific">Petrachloros mirabilis ULC683</name>
    <dbReference type="NCBI Taxonomy" id="2781853"/>
    <lineage>
        <taxon>Bacteria</taxon>
        <taxon>Bacillati</taxon>
        <taxon>Cyanobacteriota</taxon>
        <taxon>Cyanophyceae</taxon>
        <taxon>Synechococcales</taxon>
        <taxon>Petrachlorosaceae</taxon>
        <taxon>Petrachloros</taxon>
        <taxon>Petrachloros mirabilis</taxon>
    </lineage>
</organism>
<comment type="caution">
    <text evidence="6">The sequence shown here is derived from an EMBL/GenBank/DDBJ whole genome shotgun (WGS) entry which is preliminary data.</text>
</comment>
<reference evidence="6" key="1">
    <citation type="submission" date="2019-12" db="EMBL/GenBank/DDBJ databases">
        <title>High-Quality draft genome sequences of three cyanobacteria isolated from the limestone walls of the Old Cathedral of Coimbra.</title>
        <authorList>
            <person name="Tiago I."/>
            <person name="Soares F."/>
            <person name="Portugal A."/>
        </authorList>
    </citation>
    <scope>NUCLEOTIDE SEQUENCE [LARGE SCALE GENOMIC DNA]</scope>
    <source>
        <strain evidence="6">C</strain>
    </source>
</reference>
<dbReference type="GO" id="GO:0043190">
    <property type="term" value="C:ATP-binding cassette (ABC) transporter complex"/>
    <property type="evidence" value="ECO:0007669"/>
    <property type="project" value="InterPro"/>
</dbReference>
<dbReference type="GO" id="GO:1904680">
    <property type="term" value="F:peptide transmembrane transporter activity"/>
    <property type="evidence" value="ECO:0007669"/>
    <property type="project" value="TreeGrafter"/>
</dbReference>
<dbReference type="Proteomes" id="UP000607397">
    <property type="component" value="Unassembled WGS sequence"/>
</dbReference>
<dbReference type="GO" id="GO:0015833">
    <property type="term" value="P:peptide transport"/>
    <property type="evidence" value="ECO:0007669"/>
    <property type="project" value="TreeGrafter"/>
</dbReference>
<dbReference type="Pfam" id="PF00496">
    <property type="entry name" value="SBP_bac_5"/>
    <property type="match status" value="1"/>
</dbReference>
<feature type="domain" description="Solute-binding protein family 5" evidence="5">
    <location>
        <begin position="101"/>
        <end position="464"/>
    </location>
</feature>
<name>A0A8K2A8X9_9CYAN</name>
<dbReference type="CDD" id="cd08519">
    <property type="entry name" value="PBP2_NikA_DppA_OppA_like_20"/>
    <property type="match status" value="1"/>
</dbReference>
<dbReference type="InterPro" id="IPR000914">
    <property type="entry name" value="SBP_5_dom"/>
</dbReference>
<dbReference type="InterPro" id="IPR030678">
    <property type="entry name" value="Peptide/Ni-bd"/>
</dbReference>
<comment type="subcellular location">
    <subcellularLocation>
        <location evidence="1">Cell envelope</location>
    </subcellularLocation>
</comment>
<dbReference type="PANTHER" id="PTHR30290:SF10">
    <property type="entry name" value="PERIPLASMIC OLIGOPEPTIDE-BINDING PROTEIN-RELATED"/>
    <property type="match status" value="1"/>
</dbReference>
<dbReference type="Gene3D" id="3.10.105.10">
    <property type="entry name" value="Dipeptide-binding Protein, Domain 3"/>
    <property type="match status" value="1"/>
</dbReference>
<proteinExistence type="inferred from homology"/>
<evidence type="ECO:0000256" key="1">
    <source>
        <dbReference type="ARBA" id="ARBA00004196"/>
    </source>
</evidence>
<dbReference type="InterPro" id="IPR039424">
    <property type="entry name" value="SBP_5"/>
</dbReference>
<dbReference type="GO" id="GO:0042597">
    <property type="term" value="C:periplasmic space"/>
    <property type="evidence" value="ECO:0007669"/>
    <property type="project" value="UniProtKB-ARBA"/>
</dbReference>
<sequence length="556" mass="62104">MHKKLRLVTDLSLWRSWRKLSRQKFLRWGSLFGLMLIVSVACSQPAAQDPDPIVSSGNRLTIGTTSKARTLDPADAYEVFAGNLLYNLGEGLYRYEIGTDELQPQLATAMPTISDDRLTYRIPLREGVFFHDGTPFNAEAMAFSLRRFMENGGPPSFLLTDIVESIEPTGEYELTIRLQRPFAGFSDLLAFSGLAAVSPEAYEIGAGAFSPSTFVGTGPYQLTRYDGGDTVRLDTFEDYWGSPAVNEGIDIQVYSSSANLYNAFRTGAIDVATQSLEPDQLQALERAAENGDWQSLTGPGNVVSYLSLNVQDEHLSKPQVRQALAAMIDRNVLRDRVFQQQAEPLYSLIPTIFEVSQPVFEQNRPNQAEIEALLTEAGYSPDNPVPLTLWYRSNVASNVLAATTLRAMITRDYGNWVQFNLDSVESATAYQNLDKGIYPMFMLDWYGDFYDPDNYIHPFIACEQGSVEAGCERGASHSQGSFYYSDRANQLVEQSRQETDPARRQEVFAQIQTLIAEDVPFIPLWQNNASVFAQGSVEGVQLQPTQQFPFWTLSKS</sequence>
<keyword evidence="7" id="KW-1185">Reference proteome</keyword>
<accession>A0A8K2A8X9</accession>
<dbReference type="Gene3D" id="3.40.190.10">
    <property type="entry name" value="Periplasmic binding protein-like II"/>
    <property type="match status" value="1"/>
</dbReference>
<dbReference type="PANTHER" id="PTHR30290">
    <property type="entry name" value="PERIPLASMIC BINDING COMPONENT OF ABC TRANSPORTER"/>
    <property type="match status" value="1"/>
</dbReference>